<keyword evidence="2" id="KW-1185">Reference proteome</keyword>
<dbReference type="AlphaFoldDB" id="A0A840V3C8"/>
<protein>
    <recommendedName>
        <fullName evidence="3">Peptidase C-terminal archaeal/bacterial domain-containing protein</fullName>
    </recommendedName>
</protein>
<evidence type="ECO:0008006" key="3">
    <source>
        <dbReference type="Google" id="ProtNLM"/>
    </source>
</evidence>
<evidence type="ECO:0000313" key="1">
    <source>
        <dbReference type="EMBL" id="MBB5351546.1"/>
    </source>
</evidence>
<name>A0A840V3C8_9BACT</name>
<dbReference type="RefSeq" id="WP_184017808.1">
    <property type="nucleotide sequence ID" value="NZ_JACHFD010000007.1"/>
</dbReference>
<reference evidence="1 2" key="1">
    <citation type="submission" date="2020-08" db="EMBL/GenBank/DDBJ databases">
        <title>Genomic Encyclopedia of Type Strains, Phase IV (KMG-IV): sequencing the most valuable type-strain genomes for metagenomic binning, comparative biology and taxonomic classification.</title>
        <authorList>
            <person name="Goeker M."/>
        </authorList>
    </citation>
    <scope>NUCLEOTIDE SEQUENCE [LARGE SCALE GENOMIC DNA]</scope>
    <source>
        <strain evidence="1 2">YC6886</strain>
    </source>
</reference>
<proteinExistence type="predicted"/>
<gene>
    <name evidence="1" type="ORF">HNR46_001783</name>
</gene>
<comment type="caution">
    <text evidence="1">The sequence shown here is derived from an EMBL/GenBank/DDBJ whole genome shotgun (WGS) entry which is preliminary data.</text>
</comment>
<dbReference type="EMBL" id="JACHFD010000007">
    <property type="protein sequence ID" value="MBB5351546.1"/>
    <property type="molecule type" value="Genomic_DNA"/>
</dbReference>
<evidence type="ECO:0000313" key="2">
    <source>
        <dbReference type="Proteomes" id="UP000557717"/>
    </source>
</evidence>
<sequence>MLSMIRGWFFWFLVSGLLSHALALSSGETASGNIATLGEVDEVTFYAEGGQHIRIGVASLASSSSVSITSELLAPGGEVVGSVATTTGGLIFYQAVNSGTYRIRLNETGNNNVGGWQVQLFLGSGTSVTSGDSGVITHGQDLTGTMDIGDIDSWTFQGTRGRPVRMGFGEITPNSYFEPRLQVFAPNGELIATDVDSEGAAVAFTPSETGVYRAILTEQTGNQANSYRISLVNLDPVVAASVDNGILTNGAELGGTIQFGDFDVWTFQAVAGQAVRFGMGEVSPDSYFTPLVEIFDPSGARVAVDEDGVGASVAFSANRSGTYTAVVSESGHDRENSYRVFLALGGHVSSADAATFSIGNGEDVNGITQYGDFDLATFEAHAGEVIRFGFGEISPDSYFDPFLEIFDPIGNRVAWDLDSEGASVAFTATSSGVFTAIFSESGTDRENSYRVSLAISAGAFVGELGDGWIANGADVRGSIDFGDFDLWRFEASLGQSVRLGFGEISPDSYFAPVLEVYAPSGTLVASDVSDVGAAVGFMASETGEYRVIVYESDTDRQNSYQLSLAVAGRDFTAMADSGPLANGSTASGMLNYGDFDLWSFEAEAGKTVKFGFGEISADSYFEPKLEIFDPAGARVAYASGDPGTEVTFVASVSGDYTAIVSEVEGTRENSYEVSLAVIGTAFETAGRSLEAGVSMNGGIGPGNLELYAFRAAIGDSISLNLAETSSNSYFYPHLEVYSADGQLVFSGVGSTGVSGSFVAIVGGNYFVVVGEDGANEGGSYSITVDGFTGGDVVFDEAAAPDLSLERASGESLRLSWENVPDWSLSRSPDLRTWSPGPVPVLVGDQNELLIEPEGTEFFRLEK</sequence>
<organism evidence="1 2">
    <name type="scientific">Haloferula luteola</name>
    <dbReference type="NCBI Taxonomy" id="595692"/>
    <lineage>
        <taxon>Bacteria</taxon>
        <taxon>Pseudomonadati</taxon>
        <taxon>Verrucomicrobiota</taxon>
        <taxon>Verrucomicrobiia</taxon>
        <taxon>Verrucomicrobiales</taxon>
        <taxon>Verrucomicrobiaceae</taxon>
        <taxon>Haloferula</taxon>
    </lineage>
</organism>
<dbReference type="Gene3D" id="2.60.120.380">
    <property type="match status" value="7"/>
</dbReference>
<accession>A0A840V3C8</accession>
<dbReference type="Proteomes" id="UP000557717">
    <property type="component" value="Unassembled WGS sequence"/>
</dbReference>